<evidence type="ECO:0000313" key="3">
    <source>
        <dbReference type="Proteomes" id="UP001303046"/>
    </source>
</evidence>
<feature type="region of interest" description="Disordered" evidence="1">
    <location>
        <begin position="1"/>
        <end position="22"/>
    </location>
</feature>
<evidence type="ECO:0000256" key="1">
    <source>
        <dbReference type="SAM" id="MobiDB-lite"/>
    </source>
</evidence>
<proteinExistence type="predicted"/>
<evidence type="ECO:0008006" key="4">
    <source>
        <dbReference type="Google" id="ProtNLM"/>
    </source>
</evidence>
<evidence type="ECO:0000313" key="2">
    <source>
        <dbReference type="EMBL" id="KAK6732783.1"/>
    </source>
</evidence>
<name>A0ABR1C5T8_NECAM</name>
<accession>A0ABR1C5T8</accession>
<keyword evidence="3" id="KW-1185">Reference proteome</keyword>
<dbReference type="Proteomes" id="UP001303046">
    <property type="component" value="Unassembled WGS sequence"/>
</dbReference>
<protein>
    <recommendedName>
        <fullName evidence="4">DUF2059 domain-containing protein</fullName>
    </recommendedName>
</protein>
<dbReference type="EMBL" id="JAVFWL010000002">
    <property type="protein sequence ID" value="KAK6732783.1"/>
    <property type="molecule type" value="Genomic_DNA"/>
</dbReference>
<organism evidence="2 3">
    <name type="scientific">Necator americanus</name>
    <name type="common">Human hookworm</name>
    <dbReference type="NCBI Taxonomy" id="51031"/>
    <lineage>
        <taxon>Eukaryota</taxon>
        <taxon>Metazoa</taxon>
        <taxon>Ecdysozoa</taxon>
        <taxon>Nematoda</taxon>
        <taxon>Chromadorea</taxon>
        <taxon>Rhabditida</taxon>
        <taxon>Rhabditina</taxon>
        <taxon>Rhabditomorpha</taxon>
        <taxon>Strongyloidea</taxon>
        <taxon>Ancylostomatidae</taxon>
        <taxon>Bunostominae</taxon>
        <taxon>Necator</taxon>
    </lineage>
</organism>
<gene>
    <name evidence="2" type="primary">Necator_chrII.g4676</name>
    <name evidence="2" type="ORF">RB195_016884</name>
</gene>
<comment type="caution">
    <text evidence="2">The sequence shown here is derived from an EMBL/GenBank/DDBJ whole genome shotgun (WGS) entry which is preliminary data.</text>
</comment>
<reference evidence="2 3" key="1">
    <citation type="submission" date="2023-08" db="EMBL/GenBank/DDBJ databases">
        <title>A Necator americanus chromosomal reference genome.</title>
        <authorList>
            <person name="Ilik V."/>
            <person name="Petrzelkova K.J."/>
            <person name="Pardy F."/>
            <person name="Fuh T."/>
            <person name="Niatou-Singa F.S."/>
            <person name="Gouil Q."/>
            <person name="Baker L."/>
            <person name="Ritchie M.E."/>
            <person name="Jex A.R."/>
            <person name="Gazzola D."/>
            <person name="Li H."/>
            <person name="Toshio Fujiwara R."/>
            <person name="Zhan B."/>
            <person name="Aroian R.V."/>
            <person name="Pafco B."/>
            <person name="Schwarz E.M."/>
        </authorList>
    </citation>
    <scope>NUCLEOTIDE SEQUENCE [LARGE SCALE GENOMIC DNA]</scope>
    <source>
        <strain evidence="2 3">Aroian</strain>
        <tissue evidence="2">Whole animal</tissue>
    </source>
</reference>
<sequence length="213" mass="23871">MLSARQYEYKGAAKDTVQNPPDRRTRMKNILFVTVVGITMSMTTPTPKMVLMKKITELVTEFLTDDQLSKAIDIAALEIHNGKRAEEIMSELYDYFTNALNKEQLKTLTKGYKGLVKDLGDEGAAGVMERVKKVVAYAVTPAMETISEQGETPDLAYLAMSRQMTPDFMKIVAGLVRDTLTPTEWNSVKLNYGAMFKISENLPQPCITNSTIW</sequence>